<name>A0A9D4IER4_DREPO</name>
<accession>A0A9D4IER4</accession>
<proteinExistence type="predicted"/>
<dbReference type="AlphaFoldDB" id="A0A9D4IER4"/>
<gene>
    <name evidence="1" type="ORF">DPMN_170976</name>
</gene>
<protein>
    <submittedName>
        <fullName evidence="1">Uncharacterized protein</fullName>
    </submittedName>
</protein>
<sequence length="52" mass="5876">MMYQTSPPDLCYGASPSFNRYLPASSNHWGTAERLERCQHSTGLQEGRPSRC</sequence>
<organism evidence="1 2">
    <name type="scientific">Dreissena polymorpha</name>
    <name type="common">Zebra mussel</name>
    <name type="synonym">Mytilus polymorpha</name>
    <dbReference type="NCBI Taxonomy" id="45954"/>
    <lineage>
        <taxon>Eukaryota</taxon>
        <taxon>Metazoa</taxon>
        <taxon>Spiralia</taxon>
        <taxon>Lophotrochozoa</taxon>
        <taxon>Mollusca</taxon>
        <taxon>Bivalvia</taxon>
        <taxon>Autobranchia</taxon>
        <taxon>Heteroconchia</taxon>
        <taxon>Euheterodonta</taxon>
        <taxon>Imparidentia</taxon>
        <taxon>Neoheterodontei</taxon>
        <taxon>Myida</taxon>
        <taxon>Dreissenoidea</taxon>
        <taxon>Dreissenidae</taxon>
        <taxon>Dreissena</taxon>
    </lineage>
</organism>
<reference evidence="1" key="1">
    <citation type="journal article" date="2019" name="bioRxiv">
        <title>The Genome of the Zebra Mussel, Dreissena polymorpha: A Resource for Invasive Species Research.</title>
        <authorList>
            <person name="McCartney M.A."/>
            <person name="Auch B."/>
            <person name="Kono T."/>
            <person name="Mallez S."/>
            <person name="Zhang Y."/>
            <person name="Obille A."/>
            <person name="Becker A."/>
            <person name="Abrahante J.E."/>
            <person name="Garbe J."/>
            <person name="Badalamenti J.P."/>
            <person name="Herman A."/>
            <person name="Mangelson H."/>
            <person name="Liachko I."/>
            <person name="Sullivan S."/>
            <person name="Sone E.D."/>
            <person name="Koren S."/>
            <person name="Silverstein K.A.T."/>
            <person name="Beckman K.B."/>
            <person name="Gohl D.M."/>
        </authorList>
    </citation>
    <scope>NUCLEOTIDE SEQUENCE</scope>
    <source>
        <strain evidence="1">Duluth1</strain>
        <tissue evidence="1">Whole animal</tissue>
    </source>
</reference>
<reference evidence="1" key="2">
    <citation type="submission" date="2020-11" db="EMBL/GenBank/DDBJ databases">
        <authorList>
            <person name="McCartney M.A."/>
            <person name="Auch B."/>
            <person name="Kono T."/>
            <person name="Mallez S."/>
            <person name="Becker A."/>
            <person name="Gohl D.M."/>
            <person name="Silverstein K.A.T."/>
            <person name="Koren S."/>
            <person name="Bechman K.B."/>
            <person name="Herman A."/>
            <person name="Abrahante J.E."/>
            <person name="Garbe J."/>
        </authorList>
    </citation>
    <scope>NUCLEOTIDE SEQUENCE</scope>
    <source>
        <strain evidence="1">Duluth1</strain>
        <tissue evidence="1">Whole animal</tissue>
    </source>
</reference>
<comment type="caution">
    <text evidence="1">The sequence shown here is derived from an EMBL/GenBank/DDBJ whole genome shotgun (WGS) entry which is preliminary data.</text>
</comment>
<evidence type="ECO:0000313" key="1">
    <source>
        <dbReference type="EMBL" id="KAH3769702.1"/>
    </source>
</evidence>
<dbReference type="Proteomes" id="UP000828390">
    <property type="component" value="Unassembled WGS sequence"/>
</dbReference>
<keyword evidence="2" id="KW-1185">Reference proteome</keyword>
<evidence type="ECO:0000313" key="2">
    <source>
        <dbReference type="Proteomes" id="UP000828390"/>
    </source>
</evidence>
<dbReference type="EMBL" id="JAIWYP010000009">
    <property type="protein sequence ID" value="KAH3769702.1"/>
    <property type="molecule type" value="Genomic_DNA"/>
</dbReference>